<dbReference type="InterPro" id="IPR043502">
    <property type="entry name" value="DNA/RNA_pol_sf"/>
</dbReference>
<comment type="caution">
    <text evidence="1">The sequence shown here is derived from an EMBL/GenBank/DDBJ whole genome shotgun (WGS) entry which is preliminary data.</text>
</comment>
<proteinExistence type="predicted"/>
<evidence type="ECO:0008006" key="3">
    <source>
        <dbReference type="Google" id="ProtNLM"/>
    </source>
</evidence>
<name>A0A176W492_MARPO</name>
<dbReference type="Proteomes" id="UP000077202">
    <property type="component" value="Unassembled WGS sequence"/>
</dbReference>
<reference evidence="1" key="1">
    <citation type="submission" date="2016-03" db="EMBL/GenBank/DDBJ databases">
        <title>Mechanisms controlling the formation of the plant cell surface in tip-growing cells are functionally conserved among land plants.</title>
        <authorList>
            <person name="Honkanen S."/>
            <person name="Jones V.A."/>
            <person name="Morieri G."/>
            <person name="Champion C."/>
            <person name="Hetherington A.J."/>
            <person name="Kelly S."/>
            <person name="Saint-Marcoux D."/>
            <person name="Proust H."/>
            <person name="Prescott H."/>
            <person name="Dolan L."/>
        </authorList>
    </citation>
    <scope>NUCLEOTIDE SEQUENCE [LARGE SCALE GENOMIC DNA]</scope>
    <source>
        <tissue evidence="1">Whole gametophyte</tissue>
    </source>
</reference>
<accession>A0A176W492</accession>
<dbReference type="AlphaFoldDB" id="A0A176W492"/>
<protein>
    <recommendedName>
        <fullName evidence="3">LisH domain-containing protein</fullName>
    </recommendedName>
</protein>
<dbReference type="EMBL" id="LVLJ01001819">
    <property type="protein sequence ID" value="OAE27850.1"/>
    <property type="molecule type" value="Genomic_DNA"/>
</dbReference>
<organism evidence="1 2">
    <name type="scientific">Marchantia polymorpha subsp. ruderalis</name>
    <dbReference type="NCBI Taxonomy" id="1480154"/>
    <lineage>
        <taxon>Eukaryota</taxon>
        <taxon>Viridiplantae</taxon>
        <taxon>Streptophyta</taxon>
        <taxon>Embryophyta</taxon>
        <taxon>Marchantiophyta</taxon>
        <taxon>Marchantiopsida</taxon>
        <taxon>Marchantiidae</taxon>
        <taxon>Marchantiales</taxon>
        <taxon>Marchantiaceae</taxon>
        <taxon>Marchantia</taxon>
    </lineage>
</organism>
<dbReference type="Gene3D" id="3.10.10.10">
    <property type="entry name" value="HIV Type 1 Reverse Transcriptase, subunit A, domain 1"/>
    <property type="match status" value="1"/>
</dbReference>
<sequence>MTLDVLEAGLVELSHDEYVLATVMLVKKDVHGNYKDRRMCGDYRHISQQMKYDKYVMPTPEEIFDVRKMPLRDKVGDIEVPKIKTVGISSSEKREHQERELTVQPQVEGNQSCFLVRAPVVLTLISRIVLLLCAVDRGLDLITGRPIFVSLTDRGGFTRSGLRYRLPSPILPVVAEEDQGVVDTESSVVISSSVPTPLIWDMDGMYGAVRGSHYIPHYTVHQLKYHRSKTSVIVLRTGFITGFWGRVSASSKMEEDQIDKAVLAYLKKKGYRAAELAFQDDQNKVKPASSPQSAVPSAPMDPVIANQIFFYSRHENSCSSHF</sequence>
<evidence type="ECO:0000313" key="2">
    <source>
        <dbReference type="Proteomes" id="UP000077202"/>
    </source>
</evidence>
<keyword evidence="2" id="KW-1185">Reference proteome</keyword>
<dbReference type="SUPFAM" id="SSF56672">
    <property type="entry name" value="DNA/RNA polymerases"/>
    <property type="match status" value="1"/>
</dbReference>
<gene>
    <name evidence="1" type="ORF">AXG93_1881s1420</name>
</gene>
<evidence type="ECO:0000313" key="1">
    <source>
        <dbReference type="EMBL" id="OAE27850.1"/>
    </source>
</evidence>